<dbReference type="EMBL" id="CP043494">
    <property type="protein sequence ID" value="WNG47304.1"/>
    <property type="molecule type" value="Genomic_DNA"/>
</dbReference>
<sequence length="204" mass="22557">MRLPAVATVLLLSTTGCVKEISSEERLDRETQFLGAAGSTPDAVALGKVHCDDTDEALNQARNVNRPETDRVLSYIDLYTSLMKRNATFEEAMNRNPDLHYTEGSQSLVAAREKCILQTADVRMEFETYVRELVDVPTVQEIKGGNTVTVARMDFNTLRQAIEALNPDDKETLLNRVGNAEKKVAPPKSEEDSAPTSSGRKRGK</sequence>
<feature type="compositionally biased region" description="Basic and acidic residues" evidence="1">
    <location>
        <begin position="174"/>
        <end position="191"/>
    </location>
</feature>
<keyword evidence="3" id="KW-1185">Reference proteome</keyword>
<evidence type="ECO:0000313" key="3">
    <source>
        <dbReference type="Proteomes" id="UP001611383"/>
    </source>
</evidence>
<protein>
    <recommendedName>
        <fullName evidence="4">Lipoprotein</fullName>
    </recommendedName>
</protein>
<dbReference type="Proteomes" id="UP001611383">
    <property type="component" value="Chromosome"/>
</dbReference>
<reference evidence="2 3" key="1">
    <citation type="submission" date="2019-08" db="EMBL/GenBank/DDBJ databases">
        <title>Archangium and Cystobacter genomes.</title>
        <authorList>
            <person name="Chen I.-C.K."/>
            <person name="Wielgoss S."/>
        </authorList>
    </citation>
    <scope>NUCLEOTIDE SEQUENCE [LARGE SCALE GENOMIC DNA]</scope>
    <source>
        <strain evidence="2 3">Cbm 6</strain>
    </source>
</reference>
<feature type="region of interest" description="Disordered" evidence="1">
    <location>
        <begin position="174"/>
        <end position="204"/>
    </location>
</feature>
<dbReference type="PROSITE" id="PS51257">
    <property type="entry name" value="PROKAR_LIPOPROTEIN"/>
    <property type="match status" value="1"/>
</dbReference>
<name>A0ABY9WU45_9BACT</name>
<organism evidence="2 3">
    <name type="scientific">Archangium minus</name>
    <dbReference type="NCBI Taxonomy" id="83450"/>
    <lineage>
        <taxon>Bacteria</taxon>
        <taxon>Pseudomonadati</taxon>
        <taxon>Myxococcota</taxon>
        <taxon>Myxococcia</taxon>
        <taxon>Myxococcales</taxon>
        <taxon>Cystobacterineae</taxon>
        <taxon>Archangiaceae</taxon>
        <taxon>Archangium</taxon>
    </lineage>
</organism>
<accession>A0ABY9WU45</accession>
<dbReference type="RefSeq" id="WP_395824966.1">
    <property type="nucleotide sequence ID" value="NZ_CP043494.1"/>
</dbReference>
<evidence type="ECO:0008006" key="4">
    <source>
        <dbReference type="Google" id="ProtNLM"/>
    </source>
</evidence>
<proteinExistence type="predicted"/>
<evidence type="ECO:0000256" key="1">
    <source>
        <dbReference type="SAM" id="MobiDB-lite"/>
    </source>
</evidence>
<evidence type="ECO:0000313" key="2">
    <source>
        <dbReference type="EMBL" id="WNG47304.1"/>
    </source>
</evidence>
<gene>
    <name evidence="2" type="ORF">F0U60_26640</name>
</gene>